<evidence type="ECO:0000256" key="2">
    <source>
        <dbReference type="SAM" id="Phobius"/>
    </source>
</evidence>
<proteinExistence type="predicted"/>
<dbReference type="EMBL" id="JAGKHQ010000013">
    <property type="protein sequence ID" value="KAG7500008.1"/>
    <property type="molecule type" value="Genomic_DNA"/>
</dbReference>
<evidence type="ECO:0000313" key="3">
    <source>
        <dbReference type="EMBL" id="KAG7500008.1"/>
    </source>
</evidence>
<name>A0AAV6R5R9_SOLSE</name>
<keyword evidence="2" id="KW-0472">Membrane</keyword>
<keyword evidence="2" id="KW-0812">Transmembrane</keyword>
<keyword evidence="2" id="KW-1133">Transmembrane helix</keyword>
<evidence type="ECO:0000313" key="4">
    <source>
        <dbReference type="Proteomes" id="UP000693946"/>
    </source>
</evidence>
<feature type="region of interest" description="Disordered" evidence="1">
    <location>
        <begin position="114"/>
        <end position="145"/>
    </location>
</feature>
<reference evidence="3 4" key="1">
    <citation type="journal article" date="2021" name="Sci. Rep.">
        <title>Chromosome anchoring in Senegalese sole (Solea senegalensis) reveals sex-associated markers and genome rearrangements in flatfish.</title>
        <authorList>
            <person name="Guerrero-Cozar I."/>
            <person name="Gomez-Garrido J."/>
            <person name="Berbel C."/>
            <person name="Martinez-Blanch J.F."/>
            <person name="Alioto T."/>
            <person name="Claros M.G."/>
            <person name="Gagnaire P.A."/>
            <person name="Manchado M."/>
        </authorList>
    </citation>
    <scope>NUCLEOTIDE SEQUENCE [LARGE SCALE GENOMIC DNA]</scope>
    <source>
        <strain evidence="3">Sse05_10M</strain>
    </source>
</reference>
<feature type="transmembrane region" description="Helical" evidence="2">
    <location>
        <begin position="17"/>
        <end position="40"/>
    </location>
</feature>
<evidence type="ECO:0000256" key="1">
    <source>
        <dbReference type="SAM" id="MobiDB-lite"/>
    </source>
</evidence>
<accession>A0AAV6R5R9</accession>
<organism evidence="3 4">
    <name type="scientific">Solea senegalensis</name>
    <name type="common">Senegalese sole</name>
    <dbReference type="NCBI Taxonomy" id="28829"/>
    <lineage>
        <taxon>Eukaryota</taxon>
        <taxon>Metazoa</taxon>
        <taxon>Chordata</taxon>
        <taxon>Craniata</taxon>
        <taxon>Vertebrata</taxon>
        <taxon>Euteleostomi</taxon>
        <taxon>Actinopterygii</taxon>
        <taxon>Neopterygii</taxon>
        <taxon>Teleostei</taxon>
        <taxon>Neoteleostei</taxon>
        <taxon>Acanthomorphata</taxon>
        <taxon>Carangaria</taxon>
        <taxon>Pleuronectiformes</taxon>
        <taxon>Pleuronectoidei</taxon>
        <taxon>Soleidae</taxon>
        <taxon>Solea</taxon>
    </lineage>
</organism>
<sequence length="154" mass="16873">MDVLAAWAATNPAVARLLWVLVLVLATLLVWLFFFCCYSWNQSSSPSLEKYLAVMVKQSKTKAPAQRKKKSKEKPAAAALVVAAASAPLEEEVAIVKESSVTFGHETLCPSVRKRKRRARKGGMETVSGEKTQKVRSISPPSVTTGHRVSWCLS</sequence>
<protein>
    <recommendedName>
        <fullName evidence="5">Plectin-like</fullName>
    </recommendedName>
</protein>
<dbReference type="AlphaFoldDB" id="A0AAV6R5R9"/>
<keyword evidence="4" id="KW-1185">Reference proteome</keyword>
<dbReference type="Proteomes" id="UP000693946">
    <property type="component" value="Linkage Group LG20"/>
</dbReference>
<feature type="compositionally biased region" description="Polar residues" evidence="1">
    <location>
        <begin position="135"/>
        <end position="145"/>
    </location>
</feature>
<comment type="caution">
    <text evidence="3">The sequence shown here is derived from an EMBL/GenBank/DDBJ whole genome shotgun (WGS) entry which is preliminary data.</text>
</comment>
<gene>
    <name evidence="3" type="ORF">JOB18_005824</name>
</gene>
<evidence type="ECO:0008006" key="5">
    <source>
        <dbReference type="Google" id="ProtNLM"/>
    </source>
</evidence>